<evidence type="ECO:0000313" key="1">
    <source>
        <dbReference type="EMBL" id="MPM69507.1"/>
    </source>
</evidence>
<reference evidence="1" key="1">
    <citation type="submission" date="2019-08" db="EMBL/GenBank/DDBJ databases">
        <authorList>
            <person name="Kucharzyk K."/>
            <person name="Murdoch R.W."/>
            <person name="Higgins S."/>
            <person name="Loffler F."/>
        </authorList>
    </citation>
    <scope>NUCLEOTIDE SEQUENCE</scope>
</reference>
<comment type="caution">
    <text evidence="1">The sequence shown here is derived from an EMBL/GenBank/DDBJ whole genome shotgun (WGS) entry which is preliminary data.</text>
</comment>
<proteinExistence type="predicted"/>
<gene>
    <name evidence="1" type="ORF">SDC9_116452</name>
</gene>
<organism evidence="1">
    <name type="scientific">bioreactor metagenome</name>
    <dbReference type="NCBI Taxonomy" id="1076179"/>
    <lineage>
        <taxon>unclassified sequences</taxon>
        <taxon>metagenomes</taxon>
        <taxon>ecological metagenomes</taxon>
    </lineage>
</organism>
<name>A0A645BWE3_9ZZZZ</name>
<dbReference type="AlphaFoldDB" id="A0A645BWE3"/>
<accession>A0A645BWE3</accession>
<protein>
    <submittedName>
        <fullName evidence="1">Uncharacterized protein</fullName>
    </submittedName>
</protein>
<sequence>MPKGLLAGQFFKTFLRRMCGDIHHPFPRLQKLLYIGDQFAAHAGAGHNIGLCYGFGLCGESLRVTAGQHRYGGRVFALAAPQPLAAFFVAARSHGTAVDNINVGGILRPNDFIPVLKKKLLQCPGLVLVHFAAQCIKTCFQTNTSFFSQLAVVMLLYKIWRSGTSAGTFDAAPARVPAKLRGNKSVKPLRTVR</sequence>
<dbReference type="EMBL" id="VSSQ01022916">
    <property type="protein sequence ID" value="MPM69507.1"/>
    <property type="molecule type" value="Genomic_DNA"/>
</dbReference>